<dbReference type="OrthoDB" id="432169at2759"/>
<evidence type="ECO:0000256" key="2">
    <source>
        <dbReference type="ARBA" id="ARBA00022827"/>
    </source>
</evidence>
<evidence type="ECO:0000256" key="1">
    <source>
        <dbReference type="ARBA" id="ARBA00022630"/>
    </source>
</evidence>
<dbReference type="PANTHER" id="PTHR43557:SF17">
    <property type="entry name" value="MONODEHYDROASCORBATE REDUCTASE 4, CYTOSOLIC"/>
    <property type="match status" value="1"/>
</dbReference>
<keyword evidence="1" id="KW-0285">Flavoprotein</keyword>
<feature type="domain" description="FAD/NAD(P)-binding" evidence="4">
    <location>
        <begin position="16"/>
        <end position="77"/>
    </location>
</feature>
<proteinExistence type="predicted"/>
<dbReference type="Proteomes" id="UP000604825">
    <property type="component" value="Unassembled WGS sequence"/>
</dbReference>
<evidence type="ECO:0000259" key="4">
    <source>
        <dbReference type="Pfam" id="PF07992"/>
    </source>
</evidence>
<dbReference type="InterPro" id="IPR036188">
    <property type="entry name" value="FAD/NAD-bd_sf"/>
</dbReference>
<dbReference type="SUPFAM" id="SSF51905">
    <property type="entry name" value="FAD/NAD(P)-binding domain"/>
    <property type="match status" value="1"/>
</dbReference>
<keyword evidence="6" id="KW-1185">Reference proteome</keyword>
<dbReference type="InterPro" id="IPR023753">
    <property type="entry name" value="FAD/NAD-binding_dom"/>
</dbReference>
<reference evidence="5" key="1">
    <citation type="submission" date="2020-10" db="EMBL/GenBank/DDBJ databases">
        <authorList>
            <person name="Han B."/>
            <person name="Lu T."/>
            <person name="Zhao Q."/>
            <person name="Huang X."/>
            <person name="Zhao Y."/>
        </authorList>
    </citation>
    <scope>NUCLEOTIDE SEQUENCE</scope>
</reference>
<sequence length="77" mass="8312">MALSGWWRIRVIKLTDFGVQGAESNNILYLRDIADADKLVAAMQAKKDGKAVIVGGGYIGLELSAALKVNNFDVTMV</sequence>
<keyword evidence="3" id="KW-0560">Oxidoreductase</keyword>
<evidence type="ECO:0000313" key="6">
    <source>
        <dbReference type="Proteomes" id="UP000604825"/>
    </source>
</evidence>
<dbReference type="Pfam" id="PF07992">
    <property type="entry name" value="Pyr_redox_2"/>
    <property type="match status" value="1"/>
</dbReference>
<name>A0A811N4G6_9POAL</name>
<accession>A0A811N4G6</accession>
<dbReference type="InterPro" id="IPR050446">
    <property type="entry name" value="FAD-oxidoreductase/Apoptosis"/>
</dbReference>
<dbReference type="PANTHER" id="PTHR43557">
    <property type="entry name" value="APOPTOSIS-INDUCING FACTOR 1"/>
    <property type="match status" value="1"/>
</dbReference>
<comment type="caution">
    <text evidence="5">The sequence shown here is derived from an EMBL/GenBank/DDBJ whole genome shotgun (WGS) entry which is preliminary data.</text>
</comment>
<gene>
    <name evidence="5" type="ORF">NCGR_LOCUS10797</name>
</gene>
<dbReference type="AlphaFoldDB" id="A0A811N4G6"/>
<dbReference type="GO" id="GO:0016651">
    <property type="term" value="F:oxidoreductase activity, acting on NAD(P)H"/>
    <property type="evidence" value="ECO:0007669"/>
    <property type="project" value="TreeGrafter"/>
</dbReference>
<dbReference type="EMBL" id="CAJGYO010000003">
    <property type="protein sequence ID" value="CAD6216616.1"/>
    <property type="molecule type" value="Genomic_DNA"/>
</dbReference>
<protein>
    <recommendedName>
        <fullName evidence="4">FAD/NAD(P)-binding domain-containing protein</fullName>
    </recommendedName>
</protein>
<organism evidence="5 6">
    <name type="scientific">Miscanthus lutarioriparius</name>
    <dbReference type="NCBI Taxonomy" id="422564"/>
    <lineage>
        <taxon>Eukaryota</taxon>
        <taxon>Viridiplantae</taxon>
        <taxon>Streptophyta</taxon>
        <taxon>Embryophyta</taxon>
        <taxon>Tracheophyta</taxon>
        <taxon>Spermatophyta</taxon>
        <taxon>Magnoliopsida</taxon>
        <taxon>Liliopsida</taxon>
        <taxon>Poales</taxon>
        <taxon>Poaceae</taxon>
        <taxon>PACMAD clade</taxon>
        <taxon>Panicoideae</taxon>
        <taxon>Andropogonodae</taxon>
        <taxon>Andropogoneae</taxon>
        <taxon>Saccharinae</taxon>
        <taxon>Miscanthus</taxon>
    </lineage>
</organism>
<dbReference type="Gene3D" id="3.50.50.60">
    <property type="entry name" value="FAD/NAD(P)-binding domain"/>
    <property type="match status" value="1"/>
</dbReference>
<keyword evidence="2" id="KW-0274">FAD</keyword>
<evidence type="ECO:0000256" key="3">
    <source>
        <dbReference type="ARBA" id="ARBA00023002"/>
    </source>
</evidence>
<dbReference type="GO" id="GO:0005737">
    <property type="term" value="C:cytoplasm"/>
    <property type="evidence" value="ECO:0007669"/>
    <property type="project" value="TreeGrafter"/>
</dbReference>
<evidence type="ECO:0000313" key="5">
    <source>
        <dbReference type="EMBL" id="CAD6216616.1"/>
    </source>
</evidence>